<evidence type="ECO:0000256" key="6">
    <source>
        <dbReference type="ARBA" id="ARBA00022840"/>
    </source>
</evidence>
<dbReference type="InterPro" id="IPR003439">
    <property type="entry name" value="ABC_transporter-like_ATP-bd"/>
</dbReference>
<keyword evidence="8" id="KW-0472">Membrane</keyword>
<dbReference type="CDD" id="cd03293">
    <property type="entry name" value="ABC_NrtD_SsuB_transporters"/>
    <property type="match status" value="1"/>
</dbReference>
<evidence type="ECO:0000256" key="2">
    <source>
        <dbReference type="ARBA" id="ARBA00022448"/>
    </source>
</evidence>
<sequence length="367" mass="38993">MMNATTFSTSFGGIAGSDLEAELAQTRVADRDAGEAAGFEFDDASHEVAQVGAVRAVGAATRDDARGLAVVRDFSAGAVARSVERGGAGSGAGSAAGAAAGSADYSVQLRGVGKHYGERTVLADFDLSIERGSFVAIVGRSGCGKSTLLRLVAGLEKASTGVLDKRAEDGGPLDTRIMFQDARLLPWKSVLQNVMLGLGRSARDDARAVLAEVGLLERADGWPAQLSGGQRQRVALARALVHRPQLLLLDEPLGALDALTRIEMHALIERLWREHRFTALLVTHDVHEAVALGDRILLIEEGRIALDQPVPLARPRARASAGFAALEDHVLQRVLKTVPNDDALSQRAVEARDEGRVIRPTEVRWAV</sequence>
<dbReference type="Proteomes" id="UP000540929">
    <property type="component" value="Unassembled WGS sequence"/>
</dbReference>
<evidence type="ECO:0000256" key="3">
    <source>
        <dbReference type="ARBA" id="ARBA00022475"/>
    </source>
</evidence>
<dbReference type="GO" id="GO:0016887">
    <property type="term" value="F:ATP hydrolysis activity"/>
    <property type="evidence" value="ECO:0007669"/>
    <property type="project" value="InterPro"/>
</dbReference>
<keyword evidence="11" id="KW-1185">Reference proteome</keyword>
<dbReference type="PROSITE" id="PS00211">
    <property type="entry name" value="ABC_TRANSPORTER_1"/>
    <property type="match status" value="1"/>
</dbReference>
<dbReference type="PANTHER" id="PTHR42788:SF17">
    <property type="entry name" value="ALIPHATIC SULFONATES IMPORT ATP-BINDING PROTEIN SSUB"/>
    <property type="match status" value="1"/>
</dbReference>
<evidence type="ECO:0000259" key="9">
    <source>
        <dbReference type="PROSITE" id="PS50893"/>
    </source>
</evidence>
<evidence type="ECO:0000256" key="8">
    <source>
        <dbReference type="ARBA" id="ARBA00023136"/>
    </source>
</evidence>
<evidence type="ECO:0000313" key="10">
    <source>
        <dbReference type="EMBL" id="NYH21442.1"/>
    </source>
</evidence>
<dbReference type="EC" id="3.6.3.-" evidence="10"/>
<dbReference type="InterPro" id="IPR017871">
    <property type="entry name" value="ABC_transporter-like_CS"/>
</dbReference>
<dbReference type="PANTHER" id="PTHR42788">
    <property type="entry name" value="TAURINE IMPORT ATP-BINDING PROTEIN-RELATED"/>
    <property type="match status" value="1"/>
</dbReference>
<comment type="similarity">
    <text evidence="1">Belongs to the ABC transporter superfamily.</text>
</comment>
<evidence type="ECO:0000256" key="7">
    <source>
        <dbReference type="ARBA" id="ARBA00022967"/>
    </source>
</evidence>
<gene>
    <name evidence="10" type="ORF">GGD40_000921</name>
</gene>
<keyword evidence="10" id="KW-0378">Hydrolase</keyword>
<dbReference type="Gene3D" id="3.40.50.300">
    <property type="entry name" value="P-loop containing nucleotide triphosphate hydrolases"/>
    <property type="match status" value="1"/>
</dbReference>
<keyword evidence="3" id="KW-1003">Cell membrane</keyword>
<keyword evidence="4" id="KW-0997">Cell inner membrane</keyword>
<dbReference type="Pfam" id="PF00005">
    <property type="entry name" value="ABC_tran"/>
    <property type="match status" value="1"/>
</dbReference>
<keyword evidence="6 10" id="KW-0067">ATP-binding</keyword>
<keyword evidence="2" id="KW-0813">Transport</keyword>
<proteinExistence type="inferred from homology"/>
<protein>
    <submittedName>
        <fullName evidence="10">Sulfonate transport system ATP-binding protein</fullName>
        <ecNumber evidence="10">3.6.3.-</ecNumber>
    </submittedName>
</protein>
<keyword evidence="7" id="KW-1278">Translocase</keyword>
<reference evidence="10 11" key="1">
    <citation type="submission" date="2020-07" db="EMBL/GenBank/DDBJ databases">
        <title>Exploring microbial biodiversity for novel pathways involved in the catabolism of aromatic compounds derived from lignin.</title>
        <authorList>
            <person name="Elkins J."/>
        </authorList>
    </citation>
    <scope>NUCLEOTIDE SEQUENCE [LARGE SCALE GENOMIC DNA]</scope>
    <source>
        <strain evidence="10 11">H2C3C</strain>
    </source>
</reference>
<dbReference type="InterPro" id="IPR050166">
    <property type="entry name" value="ABC_transporter_ATP-bind"/>
</dbReference>
<accession>A0A7Z0B6K5</accession>
<dbReference type="SUPFAM" id="SSF52540">
    <property type="entry name" value="P-loop containing nucleoside triphosphate hydrolases"/>
    <property type="match status" value="1"/>
</dbReference>
<dbReference type="SMART" id="SM00382">
    <property type="entry name" value="AAA"/>
    <property type="match status" value="1"/>
</dbReference>
<evidence type="ECO:0000256" key="1">
    <source>
        <dbReference type="ARBA" id="ARBA00005417"/>
    </source>
</evidence>
<evidence type="ECO:0000256" key="4">
    <source>
        <dbReference type="ARBA" id="ARBA00022519"/>
    </source>
</evidence>
<dbReference type="EMBL" id="JACCAS010000001">
    <property type="protein sequence ID" value="NYH21442.1"/>
    <property type="molecule type" value="Genomic_DNA"/>
</dbReference>
<organism evidence="10 11">
    <name type="scientific">Paraburkholderia bryophila</name>
    <dbReference type="NCBI Taxonomy" id="420952"/>
    <lineage>
        <taxon>Bacteria</taxon>
        <taxon>Pseudomonadati</taxon>
        <taxon>Pseudomonadota</taxon>
        <taxon>Betaproteobacteria</taxon>
        <taxon>Burkholderiales</taxon>
        <taxon>Burkholderiaceae</taxon>
        <taxon>Paraburkholderia</taxon>
    </lineage>
</organism>
<dbReference type="PROSITE" id="PS50893">
    <property type="entry name" value="ABC_TRANSPORTER_2"/>
    <property type="match status" value="1"/>
</dbReference>
<dbReference type="InterPro" id="IPR003593">
    <property type="entry name" value="AAA+_ATPase"/>
</dbReference>
<keyword evidence="5" id="KW-0547">Nucleotide-binding</keyword>
<dbReference type="GO" id="GO:0005524">
    <property type="term" value="F:ATP binding"/>
    <property type="evidence" value="ECO:0007669"/>
    <property type="project" value="UniProtKB-KW"/>
</dbReference>
<dbReference type="AlphaFoldDB" id="A0A7Z0B6K5"/>
<evidence type="ECO:0000313" key="11">
    <source>
        <dbReference type="Proteomes" id="UP000540929"/>
    </source>
</evidence>
<comment type="caution">
    <text evidence="10">The sequence shown here is derived from an EMBL/GenBank/DDBJ whole genome shotgun (WGS) entry which is preliminary data.</text>
</comment>
<name>A0A7Z0B6K5_9BURK</name>
<dbReference type="InterPro" id="IPR027417">
    <property type="entry name" value="P-loop_NTPase"/>
</dbReference>
<feature type="domain" description="ABC transporter" evidence="9">
    <location>
        <begin position="107"/>
        <end position="326"/>
    </location>
</feature>
<evidence type="ECO:0000256" key="5">
    <source>
        <dbReference type="ARBA" id="ARBA00022741"/>
    </source>
</evidence>